<dbReference type="PANTHER" id="PTHR12919">
    <property type="entry name" value="30S RIBOSOMAL PROTEIN S16"/>
    <property type="match status" value="1"/>
</dbReference>
<dbReference type="HAMAP" id="MF_00385">
    <property type="entry name" value="Ribosomal_bS16"/>
    <property type="match status" value="1"/>
</dbReference>
<dbReference type="Proteomes" id="UP000285961">
    <property type="component" value="Unassembled WGS sequence"/>
</dbReference>
<dbReference type="InterPro" id="IPR023803">
    <property type="entry name" value="Ribosomal_bS16_dom_sf"/>
</dbReference>
<dbReference type="AlphaFoldDB" id="A0A419F8F9"/>
<evidence type="ECO:0000256" key="2">
    <source>
        <dbReference type="ARBA" id="ARBA00023274"/>
    </source>
</evidence>
<name>A0A419F8F9_9BACT</name>
<comment type="caution">
    <text evidence="4">The sequence shown here is derived from an EMBL/GenBank/DDBJ whole genome shotgun (WGS) entry which is preliminary data.</text>
</comment>
<organism evidence="4 5">
    <name type="scientific">Candidatus Abyssobacteria bacterium SURF_17</name>
    <dbReference type="NCBI Taxonomy" id="2093361"/>
    <lineage>
        <taxon>Bacteria</taxon>
        <taxon>Pseudomonadati</taxon>
        <taxon>Candidatus Hydrogenedentota</taxon>
        <taxon>Candidatus Abyssobacteria</taxon>
    </lineage>
</organism>
<dbReference type="EMBL" id="QZKI01000011">
    <property type="protein sequence ID" value="RJP74718.1"/>
    <property type="molecule type" value="Genomic_DNA"/>
</dbReference>
<dbReference type="InterPro" id="IPR000307">
    <property type="entry name" value="Ribosomal_bS16"/>
</dbReference>
<keyword evidence="2 3" id="KW-0687">Ribonucleoprotein</keyword>
<protein>
    <recommendedName>
        <fullName evidence="3">Small ribosomal subunit protein bS16</fullName>
    </recommendedName>
</protein>
<dbReference type="Pfam" id="PF00886">
    <property type="entry name" value="Ribosomal_S16"/>
    <property type="match status" value="1"/>
</dbReference>
<dbReference type="GO" id="GO:0003735">
    <property type="term" value="F:structural constituent of ribosome"/>
    <property type="evidence" value="ECO:0007669"/>
    <property type="project" value="InterPro"/>
</dbReference>
<dbReference type="Gene3D" id="3.30.1320.10">
    <property type="match status" value="1"/>
</dbReference>
<sequence>MSVKIRLMRVGRKKVDKYRIVVADVESPRDGRFVENIGFYHPQNEPSVIKIDEERALYWLSKGAVPTLKVRSLLKKQGILAKFNQAKRLQSA</sequence>
<accession>A0A419F8F9</accession>
<dbReference type="GO" id="GO:0005737">
    <property type="term" value="C:cytoplasm"/>
    <property type="evidence" value="ECO:0007669"/>
    <property type="project" value="UniProtKB-ARBA"/>
</dbReference>
<evidence type="ECO:0000313" key="5">
    <source>
        <dbReference type="Proteomes" id="UP000285961"/>
    </source>
</evidence>
<keyword evidence="1 3" id="KW-0689">Ribosomal protein</keyword>
<comment type="similarity">
    <text evidence="3">Belongs to the bacterial ribosomal protein bS16 family.</text>
</comment>
<evidence type="ECO:0000256" key="3">
    <source>
        <dbReference type="HAMAP-Rule" id="MF_00385"/>
    </source>
</evidence>
<evidence type="ECO:0000313" key="4">
    <source>
        <dbReference type="EMBL" id="RJP74718.1"/>
    </source>
</evidence>
<gene>
    <name evidence="3" type="primary">rpsP</name>
    <name evidence="4" type="ORF">C4532_01670</name>
</gene>
<dbReference type="PANTHER" id="PTHR12919:SF20">
    <property type="entry name" value="SMALL RIBOSOMAL SUBUNIT PROTEIN BS16M"/>
    <property type="match status" value="1"/>
</dbReference>
<dbReference type="GO" id="GO:0015935">
    <property type="term" value="C:small ribosomal subunit"/>
    <property type="evidence" value="ECO:0007669"/>
    <property type="project" value="TreeGrafter"/>
</dbReference>
<dbReference type="SUPFAM" id="SSF54565">
    <property type="entry name" value="Ribosomal protein S16"/>
    <property type="match status" value="1"/>
</dbReference>
<proteinExistence type="inferred from homology"/>
<dbReference type="GO" id="GO:0006412">
    <property type="term" value="P:translation"/>
    <property type="evidence" value="ECO:0007669"/>
    <property type="project" value="UniProtKB-UniRule"/>
</dbReference>
<dbReference type="NCBIfam" id="TIGR00002">
    <property type="entry name" value="S16"/>
    <property type="match status" value="1"/>
</dbReference>
<evidence type="ECO:0000256" key="1">
    <source>
        <dbReference type="ARBA" id="ARBA00022980"/>
    </source>
</evidence>
<reference evidence="4 5" key="1">
    <citation type="journal article" date="2017" name="ISME J.">
        <title>Energy and carbon metabolisms in a deep terrestrial subsurface fluid microbial community.</title>
        <authorList>
            <person name="Momper L."/>
            <person name="Jungbluth S.P."/>
            <person name="Lee M.D."/>
            <person name="Amend J.P."/>
        </authorList>
    </citation>
    <scope>NUCLEOTIDE SEQUENCE [LARGE SCALE GENOMIC DNA]</scope>
    <source>
        <strain evidence="4">SURF_17</strain>
    </source>
</reference>